<dbReference type="SUPFAM" id="SSF55781">
    <property type="entry name" value="GAF domain-like"/>
    <property type="match status" value="1"/>
</dbReference>
<dbReference type="Gene3D" id="3.30.450.40">
    <property type="match status" value="1"/>
</dbReference>
<sequence>MASHTNSSDSRTIAAVEKSCAILDGLHELRSATLSELADHLGLTPGTVHPHLITLTENQLVVKKDDVYYPGFKFLRVGETRRRENTLYRHAADDVENLAEATDTRAQIYVEEFGMATCVDHRGSSNSILPVDDVGDQVHLHVIAAGKAMLAEFSDDRVEAIVEQHGLPADTENTIVDEAALYEELSEVSEQGYAINDEEHMAGLSAVGAAITAEDGTVIGALSVAFPVNMMDDDEFMERVRHAVVGAANSIELKISIENRDD</sequence>
<dbReference type="InterPro" id="IPR005471">
    <property type="entry name" value="Tscrpt_reg_IclR_N"/>
</dbReference>
<reference evidence="5 6" key="1">
    <citation type="journal article" date="2014" name="Int. J. Syst. Evol. Microbiol.">
        <title>Complete genome sequence of Corynebacterium casei LMG S-19264T (=DSM 44701T), isolated from a smear-ripened cheese.</title>
        <authorList>
            <consortium name="US DOE Joint Genome Institute (JGI-PGF)"/>
            <person name="Walter F."/>
            <person name="Albersmeier A."/>
            <person name="Kalinowski J."/>
            <person name="Ruckert C."/>
        </authorList>
    </citation>
    <scope>NUCLEOTIDE SEQUENCE [LARGE SCALE GENOMIC DNA]</scope>
    <source>
        <strain evidence="5 6">IBRC-M 10912</strain>
    </source>
</reference>
<keyword evidence="1" id="KW-0805">Transcription regulation</keyword>
<keyword evidence="3" id="KW-0804">Transcription</keyword>
<feature type="domain" description="IclR-ED" evidence="4">
    <location>
        <begin position="73"/>
        <end position="257"/>
    </location>
</feature>
<dbReference type="GeneID" id="71852900"/>
<dbReference type="InterPro" id="IPR011991">
    <property type="entry name" value="ArsR-like_HTH"/>
</dbReference>
<evidence type="ECO:0000313" key="5">
    <source>
        <dbReference type="EMBL" id="MFC4248405.1"/>
    </source>
</evidence>
<gene>
    <name evidence="5" type="ORF">ACFOZ7_15935</name>
</gene>
<dbReference type="InterPro" id="IPR029016">
    <property type="entry name" value="GAF-like_dom_sf"/>
</dbReference>
<organism evidence="5 6">
    <name type="scientific">Natribaculum luteum</name>
    <dbReference type="NCBI Taxonomy" id="1586232"/>
    <lineage>
        <taxon>Archaea</taxon>
        <taxon>Methanobacteriati</taxon>
        <taxon>Methanobacteriota</taxon>
        <taxon>Stenosarchaea group</taxon>
        <taxon>Halobacteria</taxon>
        <taxon>Halobacteriales</taxon>
        <taxon>Natrialbaceae</taxon>
        <taxon>Natribaculum</taxon>
    </lineage>
</organism>
<dbReference type="GO" id="GO:0003677">
    <property type="term" value="F:DNA binding"/>
    <property type="evidence" value="ECO:0007669"/>
    <property type="project" value="UniProtKB-KW"/>
</dbReference>
<keyword evidence="2" id="KW-0238">DNA-binding</keyword>
<dbReference type="Pfam" id="PF01614">
    <property type="entry name" value="IclR_C"/>
    <property type="match status" value="1"/>
</dbReference>
<dbReference type="CDD" id="cd00090">
    <property type="entry name" value="HTH_ARSR"/>
    <property type="match status" value="1"/>
</dbReference>
<dbReference type="PROSITE" id="PS51078">
    <property type="entry name" value="ICLR_ED"/>
    <property type="match status" value="1"/>
</dbReference>
<comment type="caution">
    <text evidence="5">The sequence shown here is derived from an EMBL/GenBank/DDBJ whole genome shotgun (WGS) entry which is preliminary data.</text>
</comment>
<dbReference type="EMBL" id="JBHSDJ010000122">
    <property type="protein sequence ID" value="MFC4248405.1"/>
    <property type="molecule type" value="Genomic_DNA"/>
</dbReference>
<dbReference type="Gene3D" id="1.10.10.10">
    <property type="entry name" value="Winged helix-like DNA-binding domain superfamily/Winged helix DNA-binding domain"/>
    <property type="match status" value="1"/>
</dbReference>
<dbReference type="InterPro" id="IPR050707">
    <property type="entry name" value="HTH_MetabolicPath_Reg"/>
</dbReference>
<evidence type="ECO:0000256" key="3">
    <source>
        <dbReference type="ARBA" id="ARBA00023163"/>
    </source>
</evidence>
<dbReference type="PANTHER" id="PTHR30136">
    <property type="entry name" value="HELIX-TURN-HELIX TRANSCRIPTIONAL REGULATOR, ICLR FAMILY"/>
    <property type="match status" value="1"/>
</dbReference>
<name>A0ABD5P2T1_9EURY</name>
<evidence type="ECO:0000259" key="4">
    <source>
        <dbReference type="PROSITE" id="PS51078"/>
    </source>
</evidence>
<dbReference type="InterPro" id="IPR036388">
    <property type="entry name" value="WH-like_DNA-bd_sf"/>
</dbReference>
<dbReference type="InterPro" id="IPR014757">
    <property type="entry name" value="Tscrpt_reg_IclR_C"/>
</dbReference>
<dbReference type="PANTHER" id="PTHR30136:SF35">
    <property type="entry name" value="HTH-TYPE TRANSCRIPTIONAL REGULATOR RV1719"/>
    <property type="match status" value="1"/>
</dbReference>
<dbReference type="AlphaFoldDB" id="A0ABD5P2T1"/>
<accession>A0ABD5P2T1</accession>
<dbReference type="GO" id="GO:0006355">
    <property type="term" value="P:regulation of DNA-templated transcription"/>
    <property type="evidence" value="ECO:0007669"/>
    <property type="project" value="UniProtKB-ARBA"/>
</dbReference>
<dbReference type="Proteomes" id="UP001595821">
    <property type="component" value="Unassembled WGS sequence"/>
</dbReference>
<dbReference type="Pfam" id="PF09339">
    <property type="entry name" value="HTH_IclR"/>
    <property type="match status" value="1"/>
</dbReference>
<protein>
    <submittedName>
        <fullName evidence="5">IclR family transcriptional regulator</fullName>
    </submittedName>
</protein>
<dbReference type="RefSeq" id="WP_246972238.1">
    <property type="nucleotide sequence ID" value="NZ_CP095397.1"/>
</dbReference>
<dbReference type="SUPFAM" id="SSF46785">
    <property type="entry name" value="Winged helix' DNA-binding domain"/>
    <property type="match status" value="1"/>
</dbReference>
<evidence type="ECO:0000256" key="1">
    <source>
        <dbReference type="ARBA" id="ARBA00023015"/>
    </source>
</evidence>
<proteinExistence type="predicted"/>
<dbReference type="InterPro" id="IPR036390">
    <property type="entry name" value="WH_DNA-bd_sf"/>
</dbReference>
<dbReference type="SMART" id="SM00346">
    <property type="entry name" value="HTH_ICLR"/>
    <property type="match status" value="1"/>
</dbReference>
<evidence type="ECO:0000313" key="6">
    <source>
        <dbReference type="Proteomes" id="UP001595821"/>
    </source>
</evidence>
<evidence type="ECO:0000256" key="2">
    <source>
        <dbReference type="ARBA" id="ARBA00023125"/>
    </source>
</evidence>